<keyword evidence="7" id="KW-1185">Reference proteome</keyword>
<feature type="signal peptide" evidence="5">
    <location>
        <begin position="1"/>
        <end position="22"/>
    </location>
</feature>
<feature type="chain" id="PRO_5046374744" description="Extracellular solute-binding protein" evidence="5">
    <location>
        <begin position="23"/>
        <end position="439"/>
    </location>
</feature>
<dbReference type="Pfam" id="PF01547">
    <property type="entry name" value="SBP_bac_1"/>
    <property type="match status" value="1"/>
</dbReference>
<protein>
    <recommendedName>
        <fullName evidence="8">Extracellular solute-binding protein</fullName>
    </recommendedName>
</protein>
<dbReference type="PROSITE" id="PS51257">
    <property type="entry name" value="PROKAR_LIPOPROTEIN"/>
    <property type="match status" value="1"/>
</dbReference>
<evidence type="ECO:0000313" key="6">
    <source>
        <dbReference type="EMBL" id="GAA2036645.1"/>
    </source>
</evidence>
<evidence type="ECO:0000313" key="7">
    <source>
        <dbReference type="Proteomes" id="UP001501196"/>
    </source>
</evidence>
<comment type="caution">
    <text evidence="6">The sequence shown here is derived from an EMBL/GenBank/DDBJ whole genome shotgun (WGS) entry which is preliminary data.</text>
</comment>
<organism evidence="6 7">
    <name type="scientific">Agromyces tropicus</name>
    <dbReference type="NCBI Taxonomy" id="555371"/>
    <lineage>
        <taxon>Bacteria</taxon>
        <taxon>Bacillati</taxon>
        <taxon>Actinomycetota</taxon>
        <taxon>Actinomycetes</taxon>
        <taxon>Micrococcales</taxon>
        <taxon>Microbacteriaceae</taxon>
        <taxon>Agromyces</taxon>
    </lineage>
</organism>
<dbReference type="InterPro" id="IPR006059">
    <property type="entry name" value="SBP"/>
</dbReference>
<sequence length="439" mass="46432">MSPFTRRSRPAAIAGLAVAALALSGCSAGGTDDSEGPVTLEWFQGSGVETNIATAEALADAFNASQSDIVVEVDASGPSDSAQLDNLMKTRLATNEMPDMFWYNSGSLLQALNPDQTMLNIKDEDFVGDLDDAWIASVSTDDGVYGVPVQTAGGGGIFYSIPIYEELGLEVPKTWDEFLANSDAIKDAGYVAVEQTYGDAWTSQIITLADFYNVYASDEDWATKYTANEVNFADDPVAVQSFTKLQDVYDGGYLNEDFASALLNDGLEAVATGTAAHYPMLGFAQATIATNWPDHVDDVGYFGIPGDSADANGMTIWMPPALYAPANTEHPDAVKEFMAFVASPEACDVLTDALGVTGAYLVEGCTLPDGAPRIVADMLPYFDSGDVAPALEFLSPVKGPNLMQIDVEIGSGVRTGESGAELYDADAAKQAQQLGLPGW</sequence>
<keyword evidence="4 5" id="KW-0732">Signal</keyword>
<accession>A0ABP5FY93</accession>
<comment type="similarity">
    <text evidence="2">Belongs to the bacterial solute-binding protein 1 family.</text>
</comment>
<dbReference type="SUPFAM" id="SSF53850">
    <property type="entry name" value="Periplasmic binding protein-like II"/>
    <property type="match status" value="1"/>
</dbReference>
<evidence type="ECO:0000256" key="5">
    <source>
        <dbReference type="SAM" id="SignalP"/>
    </source>
</evidence>
<evidence type="ECO:0000256" key="1">
    <source>
        <dbReference type="ARBA" id="ARBA00004196"/>
    </source>
</evidence>
<dbReference type="Gene3D" id="3.40.190.10">
    <property type="entry name" value="Periplasmic binding protein-like II"/>
    <property type="match status" value="2"/>
</dbReference>
<dbReference type="EMBL" id="BAAAPW010000002">
    <property type="protein sequence ID" value="GAA2036645.1"/>
    <property type="molecule type" value="Genomic_DNA"/>
</dbReference>
<evidence type="ECO:0000256" key="3">
    <source>
        <dbReference type="ARBA" id="ARBA00022448"/>
    </source>
</evidence>
<proteinExistence type="inferred from homology"/>
<dbReference type="InterPro" id="IPR050490">
    <property type="entry name" value="Bact_solute-bd_prot1"/>
</dbReference>
<dbReference type="PANTHER" id="PTHR43649:SF31">
    <property type="entry name" value="SN-GLYCEROL-3-PHOSPHATE-BINDING PERIPLASMIC PROTEIN UGPB"/>
    <property type="match status" value="1"/>
</dbReference>
<dbReference type="RefSeq" id="WP_344373132.1">
    <property type="nucleotide sequence ID" value="NZ_BAAAPW010000002.1"/>
</dbReference>
<reference evidence="7" key="1">
    <citation type="journal article" date="2019" name="Int. J. Syst. Evol. Microbiol.">
        <title>The Global Catalogue of Microorganisms (GCM) 10K type strain sequencing project: providing services to taxonomists for standard genome sequencing and annotation.</title>
        <authorList>
            <consortium name="The Broad Institute Genomics Platform"/>
            <consortium name="The Broad Institute Genome Sequencing Center for Infectious Disease"/>
            <person name="Wu L."/>
            <person name="Ma J."/>
        </authorList>
    </citation>
    <scope>NUCLEOTIDE SEQUENCE [LARGE SCALE GENOMIC DNA]</scope>
    <source>
        <strain evidence="7">JCM 15672</strain>
    </source>
</reference>
<dbReference type="Proteomes" id="UP001501196">
    <property type="component" value="Unassembled WGS sequence"/>
</dbReference>
<comment type="subcellular location">
    <subcellularLocation>
        <location evidence="1">Cell envelope</location>
    </subcellularLocation>
</comment>
<keyword evidence="3" id="KW-0813">Transport</keyword>
<dbReference type="PANTHER" id="PTHR43649">
    <property type="entry name" value="ARABINOSE-BINDING PROTEIN-RELATED"/>
    <property type="match status" value="1"/>
</dbReference>
<evidence type="ECO:0000256" key="2">
    <source>
        <dbReference type="ARBA" id="ARBA00008520"/>
    </source>
</evidence>
<evidence type="ECO:0000256" key="4">
    <source>
        <dbReference type="ARBA" id="ARBA00022729"/>
    </source>
</evidence>
<evidence type="ECO:0008006" key="8">
    <source>
        <dbReference type="Google" id="ProtNLM"/>
    </source>
</evidence>
<gene>
    <name evidence="6" type="ORF">GCM10009819_21600</name>
</gene>
<name>A0ABP5FY93_9MICO</name>